<evidence type="ECO:0000313" key="13">
    <source>
        <dbReference type="EMBL" id="PVD29048.1"/>
    </source>
</evidence>
<dbReference type="Gene3D" id="3.40.50.11980">
    <property type="match status" value="1"/>
</dbReference>
<accession>A0A2T7P6J7</accession>
<keyword evidence="6 10" id="KW-0863">Zinc-finger</keyword>
<comment type="similarity">
    <text evidence="2">Belongs to the ZC3H12 family.</text>
</comment>
<protein>
    <recommendedName>
        <fullName evidence="12">C3H1-type domain-containing protein</fullName>
    </recommendedName>
</protein>
<keyword evidence="5" id="KW-0255">Endonuclease</keyword>
<evidence type="ECO:0000256" key="8">
    <source>
        <dbReference type="ARBA" id="ARBA00022833"/>
    </source>
</evidence>
<evidence type="ECO:0000256" key="7">
    <source>
        <dbReference type="ARBA" id="ARBA00022801"/>
    </source>
</evidence>
<gene>
    <name evidence="13" type="ORF">C0Q70_11645</name>
</gene>
<feature type="compositionally biased region" description="Polar residues" evidence="11">
    <location>
        <begin position="648"/>
        <end position="661"/>
    </location>
</feature>
<evidence type="ECO:0000259" key="12">
    <source>
        <dbReference type="PROSITE" id="PS50103"/>
    </source>
</evidence>
<keyword evidence="14" id="KW-1185">Reference proteome</keyword>
<dbReference type="GO" id="GO:0016787">
    <property type="term" value="F:hydrolase activity"/>
    <property type="evidence" value="ECO:0007669"/>
    <property type="project" value="UniProtKB-KW"/>
</dbReference>
<evidence type="ECO:0000256" key="11">
    <source>
        <dbReference type="SAM" id="MobiDB-lite"/>
    </source>
</evidence>
<dbReference type="GO" id="GO:0003729">
    <property type="term" value="F:mRNA binding"/>
    <property type="evidence" value="ECO:0007669"/>
    <property type="project" value="TreeGrafter"/>
</dbReference>
<feature type="region of interest" description="Disordered" evidence="11">
    <location>
        <begin position="641"/>
        <end position="661"/>
    </location>
</feature>
<keyword evidence="3" id="KW-0540">Nuclease</keyword>
<evidence type="ECO:0000313" key="14">
    <source>
        <dbReference type="Proteomes" id="UP000245119"/>
    </source>
</evidence>
<evidence type="ECO:0000256" key="5">
    <source>
        <dbReference type="ARBA" id="ARBA00022759"/>
    </source>
</evidence>
<dbReference type="Pfam" id="PF11977">
    <property type="entry name" value="RNase_Zc3h12a"/>
    <property type="match status" value="1"/>
</dbReference>
<dbReference type="EMBL" id="PZQS01000006">
    <property type="protein sequence ID" value="PVD29048.1"/>
    <property type="molecule type" value="Genomic_DNA"/>
</dbReference>
<evidence type="ECO:0000256" key="10">
    <source>
        <dbReference type="PROSITE-ProRule" id="PRU00723"/>
    </source>
</evidence>
<dbReference type="GO" id="GO:0005634">
    <property type="term" value="C:nucleus"/>
    <property type="evidence" value="ECO:0007669"/>
    <property type="project" value="TreeGrafter"/>
</dbReference>
<comment type="cofactor">
    <cofactor evidence="1">
        <name>Mg(2+)</name>
        <dbReference type="ChEBI" id="CHEBI:18420"/>
    </cofactor>
</comment>
<dbReference type="GO" id="GO:0004521">
    <property type="term" value="F:RNA endonuclease activity"/>
    <property type="evidence" value="ECO:0007669"/>
    <property type="project" value="TreeGrafter"/>
</dbReference>
<dbReference type="GO" id="GO:0036464">
    <property type="term" value="C:cytoplasmic ribonucleoprotein granule"/>
    <property type="evidence" value="ECO:0007669"/>
    <property type="project" value="TreeGrafter"/>
</dbReference>
<dbReference type="GO" id="GO:0008270">
    <property type="term" value="F:zinc ion binding"/>
    <property type="evidence" value="ECO:0007669"/>
    <property type="project" value="UniProtKB-KW"/>
</dbReference>
<feature type="zinc finger region" description="C3H1-type" evidence="10">
    <location>
        <begin position="596"/>
        <end position="621"/>
    </location>
</feature>
<comment type="caution">
    <text evidence="13">The sequence shown here is derived from an EMBL/GenBank/DDBJ whole genome shotgun (WGS) entry which is preliminary data.</text>
</comment>
<dbReference type="PANTHER" id="PTHR12876">
    <property type="entry name" value="N4BP1-RELATED"/>
    <property type="match status" value="1"/>
</dbReference>
<evidence type="ECO:0000256" key="3">
    <source>
        <dbReference type="ARBA" id="ARBA00022722"/>
    </source>
</evidence>
<dbReference type="Pfam" id="PF18039">
    <property type="entry name" value="UBA_6"/>
    <property type="match status" value="1"/>
</dbReference>
<keyword evidence="4 10" id="KW-0479">Metal-binding</keyword>
<keyword evidence="7" id="KW-0378">Hydrolase</keyword>
<dbReference type="AlphaFoldDB" id="A0A2T7P6J7"/>
<name>A0A2T7P6J7_POMCA</name>
<dbReference type="PROSITE" id="PS50103">
    <property type="entry name" value="ZF_C3H1"/>
    <property type="match status" value="1"/>
</dbReference>
<reference evidence="13 14" key="1">
    <citation type="submission" date="2018-04" db="EMBL/GenBank/DDBJ databases">
        <title>The genome of golden apple snail Pomacea canaliculata provides insight into stress tolerance and invasive adaptation.</title>
        <authorList>
            <person name="Liu C."/>
            <person name="Liu B."/>
            <person name="Ren Y."/>
            <person name="Zhang Y."/>
            <person name="Wang H."/>
            <person name="Li S."/>
            <person name="Jiang F."/>
            <person name="Yin L."/>
            <person name="Zhang G."/>
            <person name="Qian W."/>
            <person name="Fan W."/>
        </authorList>
    </citation>
    <scope>NUCLEOTIDE SEQUENCE [LARGE SCALE GENOMIC DNA]</scope>
    <source>
        <strain evidence="13">SZHN2017</strain>
        <tissue evidence="13">Muscle</tissue>
    </source>
</reference>
<organism evidence="13 14">
    <name type="scientific">Pomacea canaliculata</name>
    <name type="common">Golden apple snail</name>
    <dbReference type="NCBI Taxonomy" id="400727"/>
    <lineage>
        <taxon>Eukaryota</taxon>
        <taxon>Metazoa</taxon>
        <taxon>Spiralia</taxon>
        <taxon>Lophotrochozoa</taxon>
        <taxon>Mollusca</taxon>
        <taxon>Gastropoda</taxon>
        <taxon>Caenogastropoda</taxon>
        <taxon>Architaenioglossa</taxon>
        <taxon>Ampullarioidea</taxon>
        <taxon>Ampullariidae</taxon>
        <taxon>Pomacea</taxon>
    </lineage>
</organism>
<sequence length="661" mass="74946">MTVAGSKGEGRDQGSSWRIVGKVWRWTKCCTIMAQAEVAIDRSKADVATRYKERLEVLFNVKATVCLTRQCSLVEDGSDASDEQATFGLLLSTSDSQENIEKAIIFLKAALEESPDFLKEQKHYQQEEFEMVLKNSQIIERQCLSVLDFDVGKLKVCIQGERSNVYAAQRAIDTLCMGQYDFVDADLKKEFPDVSRNYVPNQHQLPLQQKQIYLLEGQEQTYFPLPGMVSGYTRTDSPHEFPQSPRRSPVRDIDNNVIFPSSQVGSSKAGDLIEEKVFSSDLYSDSLVERGTAPSRLLDKTFAQIVSLKEDPEKELNFSFSTSPVSYSPDEDISGYPCDYDRSDHLYQSRLKFALKLGYSEHHLEMALEKLGLVCDEDKLLHELIENSVGAAEDCLDSPTITNITPVDVGSSEEFLGVMKKVARSDDSSSNLRHIVIDGSNVAMHHGKTVFSCSGIKIAVDWFRQRGHKEITVFVPQWRKEPSRPDAPINNQEILRELEKEGIVVFTPSRRIKGRRMVCYDDRFVLKLAAETNGIVVSNDTYRDLLNENQEYRKVVDERLLMYTFVNDRFMPPEDPLGRRGPTLDNFLRKEPSNPPPLPPPCPYGRKCTYGNKCKYYHPERGSQPHRSVTDMLKEQATIKMQEHANKGQDSGTRVARASQN</sequence>
<proteinExistence type="inferred from homology"/>
<keyword evidence="9" id="KW-0460">Magnesium</keyword>
<dbReference type="PANTHER" id="PTHR12876:SF35">
    <property type="entry name" value="LD08718P-RELATED"/>
    <property type="match status" value="1"/>
</dbReference>
<evidence type="ECO:0000256" key="1">
    <source>
        <dbReference type="ARBA" id="ARBA00001946"/>
    </source>
</evidence>
<dbReference type="STRING" id="400727.A0A2T7P6J7"/>
<keyword evidence="8 10" id="KW-0862">Zinc</keyword>
<dbReference type="OrthoDB" id="392925at2759"/>
<dbReference type="InterPro" id="IPR021869">
    <property type="entry name" value="RNase_Zc3h12_NYN"/>
</dbReference>
<dbReference type="FunFam" id="3.40.50.11980:FF:000001">
    <property type="entry name" value="ZC3H12A isoform 1"/>
    <property type="match status" value="1"/>
</dbReference>
<evidence type="ECO:0000256" key="2">
    <source>
        <dbReference type="ARBA" id="ARBA00010922"/>
    </source>
</evidence>
<dbReference type="InterPro" id="IPR051101">
    <property type="entry name" value="ZC3H12/N4BP1_RNase_Reg"/>
</dbReference>
<feature type="domain" description="C3H1-type" evidence="12">
    <location>
        <begin position="596"/>
        <end position="621"/>
    </location>
</feature>
<dbReference type="InterPro" id="IPR000571">
    <property type="entry name" value="Znf_CCCH"/>
</dbReference>
<evidence type="ECO:0000256" key="9">
    <source>
        <dbReference type="ARBA" id="ARBA00022842"/>
    </source>
</evidence>
<evidence type="ECO:0000256" key="4">
    <source>
        <dbReference type="ARBA" id="ARBA00022723"/>
    </source>
</evidence>
<dbReference type="Proteomes" id="UP000245119">
    <property type="component" value="Linkage Group LG6"/>
</dbReference>
<dbReference type="InterPro" id="IPR040546">
    <property type="entry name" value="Rege-1_UBA-like"/>
</dbReference>
<evidence type="ECO:0000256" key="6">
    <source>
        <dbReference type="ARBA" id="ARBA00022771"/>
    </source>
</evidence>